<reference evidence="1" key="1">
    <citation type="submission" date="2024-06" db="EMBL/GenBank/DDBJ databases">
        <title>Intestivirid acquisition increases across infancy in a wild primate population.</title>
        <authorList>
            <person name="Schneider-Creas I.A."/>
            <person name="Moya I.L."/>
            <person name="Chiou K.L."/>
            <person name="Baniel A."/>
            <person name="Azanaw Haile A."/>
            <person name="Kebede F."/>
            <person name="Abebe B."/>
            <person name="Snyder-Mackler N."/>
            <person name="Varsani A."/>
        </authorList>
    </citation>
    <scope>NUCLEOTIDE SEQUENCE</scope>
    <source>
        <strain evidence="1">Int_RNL_2018_0288_CRY</strain>
    </source>
</reference>
<protein>
    <submittedName>
        <fullName evidence="1">Uncharacterized protein</fullName>
    </submittedName>
</protein>
<dbReference type="EMBL" id="PP965500">
    <property type="protein sequence ID" value="XCO00621.1"/>
    <property type="molecule type" value="Genomic_DNA"/>
</dbReference>
<name>A0AAU8MI54_9CAUD</name>
<evidence type="ECO:0000313" key="1">
    <source>
        <dbReference type="EMBL" id="XCO00621.1"/>
    </source>
</evidence>
<organism evidence="1">
    <name type="scientific">Geladintestivirus 2</name>
    <dbReference type="NCBI Taxonomy" id="3233134"/>
    <lineage>
        <taxon>Viruses</taxon>
        <taxon>Duplodnaviria</taxon>
        <taxon>Heunggongvirae</taxon>
        <taxon>Uroviricota</taxon>
        <taxon>Caudoviricetes</taxon>
        <taxon>Crassvirales</taxon>
    </lineage>
</organism>
<accession>A0AAU8MI54</accession>
<proteinExistence type="predicted"/>
<sequence length="124" mass="14579">MENKLYSINLTISEARQLYKCNIPQRLKKEIEYTYGKEVLEFYPKFGDIITDGTRICMFLDYCNNKDERAGLTSFISLFDYNINSKLLFVSSVKENLCDFNYANKDEQELLKQMINDKVAITIK</sequence>